<evidence type="ECO:0000313" key="4">
    <source>
        <dbReference type="Proteomes" id="UP000010105"/>
    </source>
</evidence>
<keyword evidence="2" id="KW-1133">Transmembrane helix</keyword>
<keyword evidence="2" id="KW-0812">Transmembrane</keyword>
<proteinExistence type="predicted"/>
<evidence type="ECO:0000256" key="1">
    <source>
        <dbReference type="SAM" id="MobiDB-lite"/>
    </source>
</evidence>
<reference evidence="3 4" key="1">
    <citation type="journal article" date="2012" name="J. Bacteriol.">
        <title>Complete Genome Sequence of Burkholderia phenoliruptrix BR3459a (CLA1), a Heat-Tolerant, Nitrogen-Fixing Symbiont of Mimosa flocculosa.</title>
        <authorList>
            <person name="de Oliveira Cunha C."/>
            <person name="Goda Zuleta L.F."/>
            <person name="Paula de Almeida L.G."/>
            <person name="Prioli Ciapina L."/>
            <person name="Lustrino Borges W."/>
            <person name="Pitard R.M."/>
            <person name="Baldani J.I."/>
            <person name="Straliotto R."/>
            <person name="de Faria S.M."/>
            <person name="Hungria M."/>
            <person name="Sousa Cavada B."/>
            <person name="Mercante F.M."/>
            <person name="Ribeiro de Vasconcelos A.T."/>
        </authorList>
    </citation>
    <scope>NUCLEOTIDE SEQUENCE [LARGE SCALE GENOMIC DNA]</scope>
    <source>
        <strain evidence="3 4">BR3459a</strain>
    </source>
</reference>
<gene>
    <name evidence="3" type="ORF">BUPH_00641</name>
</gene>
<protein>
    <submittedName>
        <fullName evidence="3">Uncharacterized protein</fullName>
    </submittedName>
</protein>
<accession>K0DTT2</accession>
<dbReference type="EMBL" id="CP003864">
    <property type="protein sequence ID" value="AFT88102.1"/>
    <property type="molecule type" value="Genomic_DNA"/>
</dbReference>
<feature type="transmembrane region" description="Helical" evidence="2">
    <location>
        <begin position="75"/>
        <end position="101"/>
    </location>
</feature>
<evidence type="ECO:0000313" key="3">
    <source>
        <dbReference type="EMBL" id="AFT88102.1"/>
    </source>
</evidence>
<sequence length="158" mass="16128">MADGAASNPSACGSPRATHGASREARPALPAYWLAPDAAVAGGAMLLLVAAGPLMPAVPAVSFEPERLQPKVPPASAAINTAAIAFLNTGSIIISSSLVSIECHAFRPWRGAAASTDRAHIGHLPQKRLKIDASPACRHGTASQYATAFCPCTTCNAM</sequence>
<evidence type="ECO:0000256" key="2">
    <source>
        <dbReference type="SAM" id="Phobius"/>
    </source>
</evidence>
<dbReference type="KEGG" id="bpx:BUPH_00641"/>
<name>K0DTT2_9BURK</name>
<feature type="transmembrane region" description="Helical" evidence="2">
    <location>
        <begin position="31"/>
        <end position="55"/>
    </location>
</feature>
<feature type="region of interest" description="Disordered" evidence="1">
    <location>
        <begin position="1"/>
        <end position="21"/>
    </location>
</feature>
<organism evidence="3 4">
    <name type="scientific">Paraburkholderia phenoliruptrix BR3459a</name>
    <dbReference type="NCBI Taxonomy" id="1229205"/>
    <lineage>
        <taxon>Bacteria</taxon>
        <taxon>Pseudomonadati</taxon>
        <taxon>Pseudomonadota</taxon>
        <taxon>Betaproteobacteria</taxon>
        <taxon>Burkholderiales</taxon>
        <taxon>Burkholderiaceae</taxon>
        <taxon>Paraburkholderia</taxon>
    </lineage>
</organism>
<dbReference type="Proteomes" id="UP000010105">
    <property type="component" value="Chromosome 2"/>
</dbReference>
<dbReference type="HOGENOM" id="CLU_1666118_0_0_4"/>
<dbReference type="AlphaFoldDB" id="K0DTT2"/>
<dbReference type="STRING" id="1229205.BUPH_00641"/>
<keyword evidence="2" id="KW-0472">Membrane</keyword>